<dbReference type="InterPro" id="IPR028082">
    <property type="entry name" value="Peripla_BP_I"/>
</dbReference>
<evidence type="ECO:0000256" key="2">
    <source>
        <dbReference type="ARBA" id="ARBA00022729"/>
    </source>
</evidence>
<evidence type="ECO:0000256" key="5">
    <source>
        <dbReference type="SAM" id="Phobius"/>
    </source>
</evidence>
<feature type="domain" description="Leucine-binding protein" evidence="6">
    <location>
        <begin position="89"/>
        <end position="437"/>
    </location>
</feature>
<gene>
    <name evidence="7" type="ORF">CH338_13735</name>
</gene>
<dbReference type="GO" id="GO:0006865">
    <property type="term" value="P:amino acid transport"/>
    <property type="evidence" value="ECO:0007669"/>
    <property type="project" value="UniProtKB-KW"/>
</dbReference>
<keyword evidence="2" id="KW-0732">Signal</keyword>
<keyword evidence="5" id="KW-0472">Membrane</keyword>
<organism evidence="7 8">
    <name type="scientific">Rhodoplanes elegans</name>
    <dbReference type="NCBI Taxonomy" id="29408"/>
    <lineage>
        <taxon>Bacteria</taxon>
        <taxon>Pseudomonadati</taxon>
        <taxon>Pseudomonadota</taxon>
        <taxon>Alphaproteobacteria</taxon>
        <taxon>Hyphomicrobiales</taxon>
        <taxon>Nitrobacteraceae</taxon>
        <taxon>Rhodoplanes</taxon>
    </lineage>
</organism>
<dbReference type="AlphaFoldDB" id="A0A327KJ32"/>
<dbReference type="Gene3D" id="3.40.50.2300">
    <property type="match status" value="2"/>
</dbReference>
<evidence type="ECO:0000256" key="3">
    <source>
        <dbReference type="ARBA" id="ARBA00022970"/>
    </source>
</evidence>
<proteinExistence type="inferred from homology"/>
<evidence type="ECO:0000313" key="7">
    <source>
        <dbReference type="EMBL" id="RAI38136.1"/>
    </source>
</evidence>
<dbReference type="PANTHER" id="PTHR30483:SF6">
    <property type="entry name" value="PERIPLASMIC BINDING PROTEIN OF ABC TRANSPORTER FOR NATURAL AMINO ACIDS"/>
    <property type="match status" value="1"/>
</dbReference>
<comment type="similarity">
    <text evidence="1">Belongs to the leucine-binding protein family.</text>
</comment>
<evidence type="ECO:0000256" key="1">
    <source>
        <dbReference type="ARBA" id="ARBA00010062"/>
    </source>
</evidence>
<evidence type="ECO:0000256" key="4">
    <source>
        <dbReference type="SAM" id="MobiDB-lite"/>
    </source>
</evidence>
<keyword evidence="5" id="KW-0812">Transmembrane</keyword>
<dbReference type="Pfam" id="PF13458">
    <property type="entry name" value="Peripla_BP_6"/>
    <property type="match status" value="1"/>
</dbReference>
<feature type="transmembrane region" description="Helical" evidence="5">
    <location>
        <begin position="66"/>
        <end position="85"/>
    </location>
</feature>
<comment type="caution">
    <text evidence="7">The sequence shown here is derived from an EMBL/GenBank/DDBJ whole genome shotgun (WGS) entry which is preliminary data.</text>
</comment>
<feature type="region of interest" description="Disordered" evidence="4">
    <location>
        <begin position="1"/>
        <end position="56"/>
    </location>
</feature>
<dbReference type="CDD" id="cd06338">
    <property type="entry name" value="PBP1_ABC_ligand_binding-like"/>
    <property type="match status" value="1"/>
</dbReference>
<keyword evidence="3" id="KW-0813">Transport</keyword>
<dbReference type="Proteomes" id="UP000248863">
    <property type="component" value="Unassembled WGS sequence"/>
</dbReference>
<keyword evidence="3" id="KW-0029">Amino-acid transport</keyword>
<evidence type="ECO:0000259" key="6">
    <source>
        <dbReference type="Pfam" id="PF13458"/>
    </source>
</evidence>
<dbReference type="SUPFAM" id="SSF53822">
    <property type="entry name" value="Periplasmic binding protein-like I"/>
    <property type="match status" value="1"/>
</dbReference>
<name>A0A327KJ32_9BRAD</name>
<keyword evidence="5" id="KW-1133">Transmembrane helix</keyword>
<reference evidence="7 8" key="1">
    <citation type="submission" date="2017-07" db="EMBL/GenBank/DDBJ databases">
        <title>Draft Genome Sequences of Select Purple Nonsulfur Bacteria.</title>
        <authorList>
            <person name="Lasarre B."/>
            <person name="Mckinlay J.B."/>
        </authorList>
    </citation>
    <scope>NUCLEOTIDE SEQUENCE [LARGE SCALE GENOMIC DNA]</scope>
    <source>
        <strain evidence="7 8">DSM 11907</strain>
    </source>
</reference>
<evidence type="ECO:0000313" key="8">
    <source>
        <dbReference type="Proteomes" id="UP000248863"/>
    </source>
</evidence>
<dbReference type="InterPro" id="IPR028081">
    <property type="entry name" value="Leu-bd"/>
</dbReference>
<dbReference type="InterPro" id="IPR051010">
    <property type="entry name" value="BCAA_transport"/>
</dbReference>
<protein>
    <recommendedName>
        <fullName evidence="6">Leucine-binding protein domain-containing protein</fullName>
    </recommendedName>
</protein>
<accession>A0A327KJ32</accession>
<sequence length="459" mass="49411">MRSRTGPATRTGRPSPGWRCAGPASTPPERPTDALRPAARPRQVHDKKRLQGGSSMTSFDQVRRRVLVLAAGLAAALAGAAPATAQQNPIVIGGTLGLTGAYAEPSTDYKFVYDRWVEEVNKKGGLLGRPVKMVIYNDESTPTVAQSLYNRLLDQDKVDLVIAPYTTFVGGAVVPIVMSHEKLLFNGGFVGINIFKNNKGSMIGSFTYQEPDYTRGLFEMLGELPPDQKPKRLAVFTSQNPFTVVVRAGLGGTGGVLGYAKAAGIPIVVDEQYPPTTTDFNGLVQKARAANADMVLALGLPNDTLNIARTVHQQGLKPMVFCTCGSQVTTLSAWPKLGEAAENGFGTTIAWPTQGYPGLAELAEVFKTRGYDTLPTYAIVGYAILQVIEQAVAGAKTLDQAKLKEYIYANEFKTAAGTFRYQPDGTPVFSQVLLQFQNGKNQVVWPKQARTAPPVFAKP</sequence>
<dbReference type="PANTHER" id="PTHR30483">
    <property type="entry name" value="LEUCINE-SPECIFIC-BINDING PROTEIN"/>
    <property type="match status" value="1"/>
</dbReference>
<dbReference type="EMBL" id="NPEU01000141">
    <property type="protein sequence ID" value="RAI38136.1"/>
    <property type="molecule type" value="Genomic_DNA"/>
</dbReference>
<dbReference type="OrthoDB" id="9786833at2"/>
<keyword evidence="8" id="KW-1185">Reference proteome</keyword>